<evidence type="ECO:0000259" key="1">
    <source>
        <dbReference type="Pfam" id="PF08242"/>
    </source>
</evidence>
<dbReference type="STRING" id="438753.AZC_2606"/>
<accession>A8IB41</accession>
<dbReference type="InterPro" id="IPR018773">
    <property type="entry name" value="MeTrfase_reg_dom_prd"/>
</dbReference>
<proteinExistence type="predicted"/>
<evidence type="ECO:0000313" key="4">
    <source>
        <dbReference type="Proteomes" id="UP000000270"/>
    </source>
</evidence>
<dbReference type="Gene3D" id="3.40.50.150">
    <property type="entry name" value="Vaccinia Virus protein VP39"/>
    <property type="match status" value="1"/>
</dbReference>
<reference evidence="3 4" key="5">
    <citation type="journal article" date="2010" name="Appl. Environ. Microbiol.">
        <title>phrR-like gene praR of Azorhizobium caulinodans ORS571 is essential for symbiosis with Sesbania rostrata and is involved in expression of reb genes.</title>
        <authorList>
            <person name="Akiba N."/>
            <person name="Aono T."/>
            <person name="Toyazaki H."/>
            <person name="Sato S."/>
            <person name="Oyaizu H."/>
        </authorList>
    </citation>
    <scope>NUCLEOTIDE SEQUENCE [LARGE SCALE GENOMIC DNA]</scope>
    <source>
        <strain evidence="4">ATCC 43989 / DSM 5975 / JCM 20966 / LMG 6465 / NBRC 14845 / NCIMB 13405 / ORS 571</strain>
    </source>
</reference>
<dbReference type="GO" id="GO:0032259">
    <property type="term" value="P:methylation"/>
    <property type="evidence" value="ECO:0007669"/>
    <property type="project" value="UniProtKB-KW"/>
</dbReference>
<reference evidence="3 4" key="6">
    <citation type="journal article" date="2011" name="Appl. Environ. Microbiol.">
        <title>Involvement of the azorhizobial chromosome partition gene (parA) in the onset of bacteroid differentiation during Sesbania rostrata stem nodule development.</title>
        <authorList>
            <person name="Liu CT."/>
            <person name="Lee KB."/>
            <person name="Wang YS."/>
            <person name="Peng MH."/>
            <person name="Lee KT."/>
            <person name="Suzuki S."/>
            <person name="Suzuki T."/>
            <person name="Oyaizu H."/>
        </authorList>
    </citation>
    <scope>NUCLEOTIDE SEQUENCE [LARGE SCALE GENOMIC DNA]</scope>
    <source>
        <strain evidence="4">ATCC 43989 / DSM 5975 / JCM 20966 / LMG 6465 / NBRC 14845 / NCIMB 13405 / ORS 571</strain>
    </source>
</reference>
<dbReference type="Pfam" id="PF10119">
    <property type="entry name" value="MethyTransf_Reg"/>
    <property type="match status" value="1"/>
</dbReference>
<keyword evidence="4" id="KW-1185">Reference proteome</keyword>
<dbReference type="Pfam" id="PF08242">
    <property type="entry name" value="Methyltransf_12"/>
    <property type="match status" value="1"/>
</dbReference>
<organism evidence="3 4">
    <name type="scientific">Azorhizobium caulinodans (strain ATCC 43989 / DSM 5975 / JCM 20966 / LMG 6465 / NBRC 14845 / NCIMB 13405 / ORS 571)</name>
    <dbReference type="NCBI Taxonomy" id="438753"/>
    <lineage>
        <taxon>Bacteria</taxon>
        <taxon>Pseudomonadati</taxon>
        <taxon>Pseudomonadota</taxon>
        <taxon>Alphaproteobacteria</taxon>
        <taxon>Hyphomicrobiales</taxon>
        <taxon>Xanthobacteraceae</taxon>
        <taxon>Azorhizobium</taxon>
    </lineage>
</organism>
<dbReference type="AlphaFoldDB" id="A8IB41"/>
<evidence type="ECO:0000313" key="3">
    <source>
        <dbReference type="EMBL" id="BAF88604.1"/>
    </source>
</evidence>
<dbReference type="InterPro" id="IPR013217">
    <property type="entry name" value="Methyltransf_12"/>
</dbReference>
<feature type="domain" description="Methyltransferase type 12" evidence="1">
    <location>
        <begin position="49"/>
        <end position="148"/>
    </location>
</feature>
<name>A8IB41_AZOC5</name>
<protein>
    <submittedName>
        <fullName evidence="3">Putative methylase</fullName>
    </submittedName>
</protein>
<evidence type="ECO:0000259" key="2">
    <source>
        <dbReference type="Pfam" id="PF10119"/>
    </source>
</evidence>
<reference evidence="3 4" key="4">
    <citation type="journal article" date="2009" name="Appl. Environ. Microbiol.">
        <title>Comparative genome-wide transcriptional profiling of Azorhizobium caulinodans ORS571 grown under free-living and symbiotic conditions.</title>
        <authorList>
            <person name="Tsukada S."/>
            <person name="Aono T."/>
            <person name="Akiba N."/>
            <person name="Lee KB."/>
            <person name="Liu CT."/>
            <person name="Toyazaki H."/>
            <person name="Oyaizu H."/>
        </authorList>
    </citation>
    <scope>NUCLEOTIDE SEQUENCE [LARGE SCALE GENOMIC DNA]</scope>
    <source>
        <strain evidence="4">ATCC 43989 / DSM 5975 / JCM 20966 / LMG 6465 / NBRC 14845 / NCIMB 13405 / ORS 571</strain>
    </source>
</reference>
<keyword evidence="3" id="KW-0808">Transferase</keyword>
<dbReference type="RefSeq" id="WP_012171130.1">
    <property type="nucleotide sequence ID" value="NC_009937.1"/>
</dbReference>
<dbReference type="Proteomes" id="UP000000270">
    <property type="component" value="Chromosome"/>
</dbReference>
<dbReference type="GO" id="GO:0008168">
    <property type="term" value="F:methyltransferase activity"/>
    <property type="evidence" value="ECO:0007669"/>
    <property type="project" value="UniProtKB-KW"/>
</dbReference>
<reference evidence="3 4" key="3">
    <citation type="journal article" date="2008" name="BMC Genomics">
        <title>The genome of the versatile nitrogen fixer Azorhizobium caulinodans ORS571.</title>
        <authorList>
            <person name="Lee KB."/>
            <person name="Backer P.D."/>
            <person name="Aono T."/>
            <person name="Liu CT."/>
            <person name="Suzuki S."/>
            <person name="Suzuki T."/>
            <person name="Kaneko T."/>
            <person name="Yamada M."/>
            <person name="Tabata S."/>
            <person name="Kupfer D.M."/>
            <person name="Najar F.Z."/>
            <person name="Wiley G.B."/>
            <person name="Roe B."/>
            <person name="Binnewies T.T."/>
            <person name="Ussery D.W."/>
            <person name="D'Haeze W."/>
            <person name="Herder J.D."/>
            <person name="Gevers D."/>
            <person name="Vereecke D."/>
            <person name="Holsters M."/>
            <person name="Oyaizu H."/>
        </authorList>
    </citation>
    <scope>NUCLEOTIDE SEQUENCE [LARGE SCALE GENOMIC DNA]</scope>
    <source>
        <strain evidence="4">ATCC 43989 / DSM 5975 / JCM 20966 / LMG 6465 / NBRC 14845 / NCIMB 13405 / ORS 571</strain>
    </source>
</reference>
<dbReference type="CDD" id="cd02440">
    <property type="entry name" value="AdoMet_MTases"/>
    <property type="match status" value="1"/>
</dbReference>
<dbReference type="InterPro" id="IPR029063">
    <property type="entry name" value="SAM-dependent_MTases_sf"/>
</dbReference>
<dbReference type="EMBL" id="AP009384">
    <property type="protein sequence ID" value="BAF88604.1"/>
    <property type="molecule type" value="Genomic_DNA"/>
</dbReference>
<gene>
    <name evidence="3" type="primary">ubiE</name>
    <name evidence="3" type="ordered locus">AZC_2606</name>
</gene>
<keyword evidence="3" id="KW-0489">Methyltransferase</keyword>
<dbReference type="HOGENOM" id="CLU_032787_1_0_5"/>
<reference evidence="3 4" key="1">
    <citation type="journal article" date="2007" name="Appl. Environ. Microbiol.">
        <title>Rhizobial factors required for stem nodule maturation and maintenance in Sesbania rostrata-Azorhizobium caulinodans ORS571 symbiosis.</title>
        <authorList>
            <person name="Suzuki S."/>
            <person name="Aono T."/>
            <person name="Lee KB."/>
            <person name="Suzuki T."/>
            <person name="Liu CT."/>
            <person name="Miwa H."/>
            <person name="Wakao S."/>
            <person name="Iki T."/>
            <person name="Oyaizu H."/>
        </authorList>
    </citation>
    <scope>NUCLEOTIDE SEQUENCE [LARGE SCALE GENOMIC DNA]</scope>
    <source>
        <strain evidence="4">ATCC 43989 / DSM 5975 / JCM 20966 / LMG 6465 / NBRC 14845 / NCIMB 13405 / ORS 571</strain>
    </source>
</reference>
<feature type="domain" description="Methyltransferase regulatory" evidence="2">
    <location>
        <begin position="224"/>
        <end position="305"/>
    </location>
</feature>
<sequence>MTDWASGYVADIEYLPGLYVEQAPNHLMLGALVNGFEPPFVSGPFTYCELGCGQGVTALVIAAANPQAEIIATDFNPAQIARARAMAKAAGLSNITFLELSFAEMLGRSDLPEFDMVTLHGVWSWIAPEDRHNITRFMRERVKPGGMVSVTYNAMPGWTALLPMQRLLLEHSRLGRERSDVQVLKGLEWIERLQAAGSGVLGNAALLDQLRKGSDKSGAPNRAVYLAHEYLNANWHPQYHMDTAAELAEAKLGFIGSASLIDNFPDLALKPEQRQLLEEVPAGPLRETLKDYLVSRPFRRDLYARGPRRIADGQRDAHLRTFGLALTIPPHEARTELDVPAGKAQLPDRFYKPLFATLAERPRSLDDLVALPELKDQPGAPSMVEIAGVLVGSGQAIAIPPQQLPRNDAAVRLNRLLAQEVAEQRAATAAIATPLTGSGLNLTTMEGAVFHALATGVTPEHGALTDTIVNRLAASGTPLARDGNVITSLEGQREIVGESVDWCLRIRVPLWEALGAL</sequence>
<reference evidence="4" key="2">
    <citation type="submission" date="2007-04" db="EMBL/GenBank/DDBJ databases">
        <title>Complete genome sequence of the nitrogen-fixing bacterium Azorhizobium caulinodans ORS571.</title>
        <authorList>
            <person name="Lee K.B."/>
            <person name="Backer P.D."/>
            <person name="Aono T."/>
            <person name="Liu C.T."/>
            <person name="Suzuki S."/>
            <person name="Suzuki T."/>
            <person name="Kaneko T."/>
            <person name="Yamada M."/>
            <person name="Tabata S."/>
            <person name="Kupfer D.M."/>
            <person name="Najar F.Z."/>
            <person name="Wiley G.B."/>
            <person name="Roe B."/>
            <person name="Binnewies T."/>
            <person name="Ussery D."/>
            <person name="Vereecke D."/>
            <person name="Gevers D."/>
            <person name="Holsters M."/>
            <person name="Oyaizu H."/>
        </authorList>
    </citation>
    <scope>NUCLEOTIDE SEQUENCE [LARGE SCALE GENOMIC DNA]</scope>
    <source>
        <strain evidence="4">ATCC 43989 / DSM 5975 / JCM 20966 / LMG 6465 / NBRC 14845 / NCIMB 13405 / ORS 571</strain>
    </source>
</reference>
<dbReference type="SUPFAM" id="SSF53335">
    <property type="entry name" value="S-adenosyl-L-methionine-dependent methyltransferases"/>
    <property type="match status" value="1"/>
</dbReference>
<dbReference type="KEGG" id="azc:AZC_2606"/>
<dbReference type="eggNOG" id="COG0500">
    <property type="taxonomic scope" value="Bacteria"/>
</dbReference>